<accession>A0A286MQM0</accession>
<protein>
    <submittedName>
        <fullName evidence="1">Uncharacterized protein</fullName>
    </submittedName>
</protein>
<dbReference type="GeneID" id="63209651"/>
<dbReference type="RefSeq" id="YP_010013080.1">
    <property type="nucleotide sequence ID" value="NC_053508.1"/>
</dbReference>
<dbReference type="EMBL" id="MF324910">
    <property type="protein sequence ID" value="ASW31545.1"/>
    <property type="molecule type" value="Genomic_DNA"/>
</dbReference>
<keyword evidence="2" id="KW-1185">Reference proteome</keyword>
<dbReference type="Proteomes" id="UP000225984">
    <property type="component" value="Segment"/>
</dbReference>
<evidence type="ECO:0000313" key="1">
    <source>
        <dbReference type="EMBL" id="ASW31545.1"/>
    </source>
</evidence>
<reference evidence="1 2" key="1">
    <citation type="submission" date="2017-06" db="EMBL/GenBank/DDBJ databases">
        <authorList>
            <person name="Apiz-Saab J."/>
            <person name="Gonzalez-Montes K.M."/>
            <person name="Diaz-Perez J."/>
            <person name="Fuentes-Cruz G.A."/>
            <person name="Fuster-Rivera J.M."/>
            <person name="Gonzalez-Espada L.V."/>
            <person name="Gonzalez-Perez P.D."/>
            <person name="Hernandez-Morales C.S."/>
            <person name="Hernandez-Rivera R."/>
            <person name="Herrera-DelValle R.J."/>
            <person name="Jaramillo-Criado J.A."/>
            <person name="Lama-Diaz J.M."/>
            <person name="Llavona-Feo P.M."/>
            <person name="Medina-Barreto M.A."/>
            <person name="Melendez-Ortiz M.Y."/>
            <person name="Melendez-Rivera C.M."/>
            <person name="Mercado-Andino A.K."/>
            <person name="Mercado-Delgado A.J."/>
            <person name="Ortiz-DeArmas J.I."/>
            <person name="Ortiz-Ortiz C.P."/>
            <person name="Quesada-Gordillo A.M."/>
            <person name="Fernandez-Martinez M."/>
            <person name="Vazquez E."/>
            <person name="Rubin M.R."/>
            <person name="Stoner T.H."/>
            <person name="Garlena R.A."/>
            <person name="Russell D.A."/>
            <person name="Pope W.H."/>
            <person name="Jacobs-Sera D."/>
            <person name="Hatfull G.F."/>
        </authorList>
    </citation>
    <scope>NUCLEOTIDE SEQUENCE [LARGE SCALE GENOMIC DNA]</scope>
</reference>
<name>A0A286MQM0_9CAUD</name>
<evidence type="ECO:0000313" key="2">
    <source>
        <dbReference type="Proteomes" id="UP000225984"/>
    </source>
</evidence>
<proteinExistence type="predicted"/>
<organism evidence="1 2">
    <name type="scientific">Mycobacterium phage GuuelaD</name>
    <dbReference type="NCBI Taxonomy" id="2015819"/>
    <lineage>
        <taxon>Viruses</taxon>
        <taxon>Duplodnaviria</taxon>
        <taxon>Heunggongvirae</taxon>
        <taxon>Uroviricota</taxon>
        <taxon>Caudoviricetes</taxon>
        <taxon>Vilmaviridae</taxon>
        <taxon>Lclasvirinae</taxon>
        <taxon>Faithunavirus</taxon>
        <taxon>Faithunavirus guuelaD</taxon>
    </lineage>
</organism>
<dbReference type="KEGG" id="vg:63209651"/>
<sequence>MSSDTRQDMISDIMELLNAPVEPLHPDLAGYLHMDGPLGAPMLKHPLVFNMFHTERENARVNACYEGKRDALHKAFRECNWTSYVFLHERPYRLDAFSIIRDRITSNDAYWPLLGLIWTDSENIWENRGAWYRRLTEPRRIADRQTLMSVSDYNTLRDLPSSFKVYRGFNDDGDAEGLSWTLNAAKARWFATRYDQTGATVATGTVDRDDVIAYFSSRGEDEIVVLPENVQNMTLRSV</sequence>
<gene>
    <name evidence="1" type="primary">122</name>
    <name evidence="1" type="ORF">SEA_GUUELAD_122</name>
</gene>